<reference evidence="1" key="2">
    <citation type="submission" date="2020-11" db="EMBL/GenBank/DDBJ databases">
        <authorList>
            <person name="McCartney M.A."/>
            <person name="Auch B."/>
            <person name="Kono T."/>
            <person name="Mallez S."/>
            <person name="Becker A."/>
            <person name="Gohl D.M."/>
            <person name="Silverstein K.A.T."/>
            <person name="Koren S."/>
            <person name="Bechman K.B."/>
            <person name="Herman A."/>
            <person name="Abrahante J.E."/>
            <person name="Garbe J."/>
        </authorList>
    </citation>
    <scope>NUCLEOTIDE SEQUENCE</scope>
    <source>
        <strain evidence="1">Duluth1</strain>
        <tissue evidence="1">Whole animal</tissue>
    </source>
</reference>
<dbReference type="EMBL" id="JAIWYP010000012">
    <property type="protein sequence ID" value="KAH3725321.1"/>
    <property type="molecule type" value="Genomic_DNA"/>
</dbReference>
<protein>
    <submittedName>
        <fullName evidence="1">Uncharacterized protein</fullName>
    </submittedName>
</protein>
<reference evidence="1" key="1">
    <citation type="journal article" date="2019" name="bioRxiv">
        <title>The Genome of the Zebra Mussel, Dreissena polymorpha: A Resource for Invasive Species Research.</title>
        <authorList>
            <person name="McCartney M.A."/>
            <person name="Auch B."/>
            <person name="Kono T."/>
            <person name="Mallez S."/>
            <person name="Zhang Y."/>
            <person name="Obille A."/>
            <person name="Becker A."/>
            <person name="Abrahante J.E."/>
            <person name="Garbe J."/>
            <person name="Badalamenti J.P."/>
            <person name="Herman A."/>
            <person name="Mangelson H."/>
            <person name="Liachko I."/>
            <person name="Sullivan S."/>
            <person name="Sone E.D."/>
            <person name="Koren S."/>
            <person name="Silverstein K.A.T."/>
            <person name="Beckman K.B."/>
            <person name="Gohl D.M."/>
        </authorList>
    </citation>
    <scope>NUCLEOTIDE SEQUENCE</scope>
    <source>
        <strain evidence="1">Duluth1</strain>
        <tissue evidence="1">Whole animal</tissue>
    </source>
</reference>
<gene>
    <name evidence="1" type="ORF">DPMN_051155</name>
</gene>
<organism evidence="1 2">
    <name type="scientific">Dreissena polymorpha</name>
    <name type="common">Zebra mussel</name>
    <name type="synonym">Mytilus polymorpha</name>
    <dbReference type="NCBI Taxonomy" id="45954"/>
    <lineage>
        <taxon>Eukaryota</taxon>
        <taxon>Metazoa</taxon>
        <taxon>Spiralia</taxon>
        <taxon>Lophotrochozoa</taxon>
        <taxon>Mollusca</taxon>
        <taxon>Bivalvia</taxon>
        <taxon>Autobranchia</taxon>
        <taxon>Heteroconchia</taxon>
        <taxon>Euheterodonta</taxon>
        <taxon>Imparidentia</taxon>
        <taxon>Neoheterodontei</taxon>
        <taxon>Myida</taxon>
        <taxon>Dreissenoidea</taxon>
        <taxon>Dreissenidae</taxon>
        <taxon>Dreissena</taxon>
    </lineage>
</organism>
<dbReference type="PROSITE" id="PS51257">
    <property type="entry name" value="PROKAR_LIPOPROTEIN"/>
    <property type="match status" value="1"/>
</dbReference>
<name>A0A9D4HNN3_DREPO</name>
<dbReference type="Proteomes" id="UP000828390">
    <property type="component" value="Unassembled WGS sequence"/>
</dbReference>
<evidence type="ECO:0000313" key="1">
    <source>
        <dbReference type="EMBL" id="KAH3725321.1"/>
    </source>
</evidence>
<sequence>MKLYQLVCQCVMDYTKGLCLVPMFLGCPVQFSFMEACEFGCRSPCSNGGVSSGYFALPQQYKIKPNLHIVQ</sequence>
<keyword evidence="2" id="KW-1185">Reference proteome</keyword>
<proteinExistence type="predicted"/>
<comment type="caution">
    <text evidence="1">The sequence shown here is derived from an EMBL/GenBank/DDBJ whole genome shotgun (WGS) entry which is preliminary data.</text>
</comment>
<dbReference type="AlphaFoldDB" id="A0A9D4HNN3"/>
<evidence type="ECO:0000313" key="2">
    <source>
        <dbReference type="Proteomes" id="UP000828390"/>
    </source>
</evidence>
<accession>A0A9D4HNN3</accession>